<dbReference type="SUPFAM" id="SSF51679">
    <property type="entry name" value="Bacterial luciferase-like"/>
    <property type="match status" value="1"/>
</dbReference>
<dbReference type="GO" id="GO:0004497">
    <property type="term" value="F:monooxygenase activity"/>
    <property type="evidence" value="ECO:0007669"/>
    <property type="project" value="UniProtKB-KW"/>
</dbReference>
<feature type="domain" description="Luciferase-like" evidence="6">
    <location>
        <begin position="20"/>
        <end position="334"/>
    </location>
</feature>
<dbReference type="EMBL" id="JAVRRD010000019">
    <property type="protein sequence ID" value="KAK5049535.1"/>
    <property type="molecule type" value="Genomic_DNA"/>
</dbReference>
<dbReference type="GO" id="GO:0016705">
    <property type="term" value="F:oxidoreductase activity, acting on paired donors, with incorporation or reduction of molecular oxygen"/>
    <property type="evidence" value="ECO:0007669"/>
    <property type="project" value="InterPro"/>
</dbReference>
<dbReference type="PANTHER" id="PTHR42847:SF4">
    <property type="entry name" value="ALKANESULFONATE MONOOXYGENASE-RELATED"/>
    <property type="match status" value="1"/>
</dbReference>
<dbReference type="AlphaFoldDB" id="A0AAV9N5J0"/>
<accession>A0AAV9N5J0</accession>
<dbReference type="RefSeq" id="XP_064704580.1">
    <property type="nucleotide sequence ID" value="XM_064848041.1"/>
</dbReference>
<reference evidence="7 8" key="1">
    <citation type="submission" date="2023-08" db="EMBL/GenBank/DDBJ databases">
        <title>Black Yeasts Isolated from many extreme environments.</title>
        <authorList>
            <person name="Coleine C."/>
            <person name="Stajich J.E."/>
            <person name="Selbmann L."/>
        </authorList>
    </citation>
    <scope>NUCLEOTIDE SEQUENCE [LARGE SCALE GENOMIC DNA]</scope>
    <source>
        <strain evidence="7 8">CCFEE 5792</strain>
    </source>
</reference>
<dbReference type="Gene3D" id="3.20.20.30">
    <property type="entry name" value="Luciferase-like domain"/>
    <property type="match status" value="1"/>
</dbReference>
<evidence type="ECO:0000256" key="1">
    <source>
        <dbReference type="ARBA" id="ARBA00022630"/>
    </source>
</evidence>
<feature type="region of interest" description="Disordered" evidence="5">
    <location>
        <begin position="371"/>
        <end position="395"/>
    </location>
</feature>
<keyword evidence="1" id="KW-0285">Flavoprotein</keyword>
<evidence type="ECO:0000259" key="6">
    <source>
        <dbReference type="Pfam" id="PF00296"/>
    </source>
</evidence>
<proteinExistence type="predicted"/>
<dbReference type="InterPro" id="IPR036661">
    <property type="entry name" value="Luciferase-like_sf"/>
</dbReference>
<dbReference type="InterPro" id="IPR050172">
    <property type="entry name" value="SsuD_RutA_monooxygenase"/>
</dbReference>
<keyword evidence="2" id="KW-0288">FMN</keyword>
<keyword evidence="3" id="KW-0560">Oxidoreductase</keyword>
<organism evidence="7 8">
    <name type="scientific">Exophiala bonariae</name>
    <dbReference type="NCBI Taxonomy" id="1690606"/>
    <lineage>
        <taxon>Eukaryota</taxon>
        <taxon>Fungi</taxon>
        <taxon>Dikarya</taxon>
        <taxon>Ascomycota</taxon>
        <taxon>Pezizomycotina</taxon>
        <taxon>Eurotiomycetes</taxon>
        <taxon>Chaetothyriomycetidae</taxon>
        <taxon>Chaetothyriales</taxon>
        <taxon>Herpotrichiellaceae</taxon>
        <taxon>Exophiala</taxon>
    </lineage>
</organism>
<dbReference type="PANTHER" id="PTHR42847">
    <property type="entry name" value="ALKANESULFONATE MONOOXYGENASE"/>
    <property type="match status" value="1"/>
</dbReference>
<keyword evidence="4" id="KW-0503">Monooxygenase</keyword>
<gene>
    <name evidence="7" type="ORF">LTR84_004464</name>
</gene>
<dbReference type="GeneID" id="89972642"/>
<keyword evidence="8" id="KW-1185">Reference proteome</keyword>
<feature type="compositionally biased region" description="Low complexity" evidence="5">
    <location>
        <begin position="374"/>
        <end position="395"/>
    </location>
</feature>
<evidence type="ECO:0000256" key="3">
    <source>
        <dbReference type="ARBA" id="ARBA00023002"/>
    </source>
</evidence>
<name>A0AAV9N5J0_9EURO</name>
<sequence length="395" mass="43068">MPVEFISATFLNESTELKPIPGAPIDPDFVARYAHNLDDYEYNYTLVPYSSAYFDPWTVGATIAALTKKLKIIIAVRPNTLYPTVAAKALATLDQLSRGRAVVHFIAGGSDAEQAREGDFLNKEERYARLEEYIRILRRAWASPEPFDWEGKYYQFKDFRNLVRPVNGKSIPVSVGGSSESAYRIGGALADIFGLWGEPLKETKDQIDQIYAAAEKAGRPAGDRPRIWVTFRPIVAETEELAWAKAHRTLDALEASSSAASTAWGGGKATEANTPQNVGSQRLLEIAKRGEVQDRALWYPTVTATNARGASTALVGSYQTVIDSILDYVKLGAELISIRGYDNLNDAIDYGRFIIPGVRAALPGLEKKDEPVVATEATNGTTETNGTNGTAAPAS</sequence>
<protein>
    <recommendedName>
        <fullName evidence="6">Luciferase-like domain-containing protein</fullName>
    </recommendedName>
</protein>
<comment type="caution">
    <text evidence="7">The sequence shown here is derived from an EMBL/GenBank/DDBJ whole genome shotgun (WGS) entry which is preliminary data.</text>
</comment>
<dbReference type="Proteomes" id="UP001358417">
    <property type="component" value="Unassembled WGS sequence"/>
</dbReference>
<evidence type="ECO:0000256" key="4">
    <source>
        <dbReference type="ARBA" id="ARBA00023033"/>
    </source>
</evidence>
<dbReference type="CDD" id="cd01094">
    <property type="entry name" value="Alkanesulfonate_monoxygenase"/>
    <property type="match status" value="1"/>
</dbReference>
<evidence type="ECO:0000313" key="8">
    <source>
        <dbReference type="Proteomes" id="UP001358417"/>
    </source>
</evidence>
<dbReference type="InterPro" id="IPR011251">
    <property type="entry name" value="Luciferase-like_dom"/>
</dbReference>
<dbReference type="Pfam" id="PF00296">
    <property type="entry name" value="Bac_luciferase"/>
    <property type="match status" value="1"/>
</dbReference>
<evidence type="ECO:0000256" key="5">
    <source>
        <dbReference type="SAM" id="MobiDB-lite"/>
    </source>
</evidence>
<evidence type="ECO:0000313" key="7">
    <source>
        <dbReference type="EMBL" id="KAK5049535.1"/>
    </source>
</evidence>
<evidence type="ECO:0000256" key="2">
    <source>
        <dbReference type="ARBA" id="ARBA00022643"/>
    </source>
</evidence>